<feature type="region of interest" description="Disordered" evidence="1">
    <location>
        <begin position="1"/>
        <end position="24"/>
    </location>
</feature>
<dbReference type="Gene3D" id="3.40.50.720">
    <property type="entry name" value="NAD(P)-binding Rossmann-like Domain"/>
    <property type="match status" value="1"/>
</dbReference>
<accession>A0A1V3XGT4</accession>
<dbReference type="AlphaFoldDB" id="A0A1V3XGT4"/>
<dbReference type="Proteomes" id="UP000189229">
    <property type="component" value="Unassembled WGS sequence"/>
</dbReference>
<organism evidence="3 4">
    <name type="scientific">Mycobacterium kansasii</name>
    <dbReference type="NCBI Taxonomy" id="1768"/>
    <lineage>
        <taxon>Bacteria</taxon>
        <taxon>Bacillati</taxon>
        <taxon>Actinomycetota</taxon>
        <taxon>Actinomycetes</taxon>
        <taxon>Mycobacteriales</taxon>
        <taxon>Mycobacteriaceae</taxon>
        <taxon>Mycobacterium</taxon>
    </lineage>
</organism>
<evidence type="ECO:0000313" key="3">
    <source>
        <dbReference type="EMBL" id="OOK78300.1"/>
    </source>
</evidence>
<protein>
    <submittedName>
        <fullName evidence="3">Short chain dehydrogenase family protein</fullName>
    </submittedName>
</protein>
<sequence length="314" mass="32871">MVAHERWEQLPPSDQSQHHAADRPTTAVAIVTPDSADDPVARRLTEAVAAHPGCDLTGPAEAEIAVIIAPALMQPDAIAAAGQLRSGARQLDYHHAVGARCRRVWLVTSCGEQVDAGAPAALPAQAALAAMHRSVGFEFPDQTFAHLDVPSRDIDEATARRCVDVLLDDHTEVAVRAHDSGTGLDCFTRTLRESAESAPEGVATAALDNVVITGGNGTIGLRYARHCVERGARRVTLLSRNGVDRDELDRLTAGYPAQVHAPACDITDADALAAVAGEYAGDGASLLIHAAGAARFAPTTNSATRSGQICSPPR</sequence>
<evidence type="ECO:0000259" key="2">
    <source>
        <dbReference type="Pfam" id="PF08659"/>
    </source>
</evidence>
<dbReference type="SUPFAM" id="SSF51735">
    <property type="entry name" value="NAD(P)-binding Rossmann-fold domains"/>
    <property type="match status" value="2"/>
</dbReference>
<dbReference type="EMBL" id="MVBM01000002">
    <property type="protein sequence ID" value="OOK78300.1"/>
    <property type="molecule type" value="Genomic_DNA"/>
</dbReference>
<dbReference type="InterPro" id="IPR013968">
    <property type="entry name" value="PKS_KR"/>
</dbReference>
<feature type="domain" description="Ketoreductase (KR)" evidence="2">
    <location>
        <begin position="210"/>
        <end position="301"/>
    </location>
</feature>
<comment type="caution">
    <text evidence="3">The sequence shown here is derived from an EMBL/GenBank/DDBJ whole genome shotgun (WGS) entry which is preliminary data.</text>
</comment>
<evidence type="ECO:0000256" key="1">
    <source>
        <dbReference type="SAM" id="MobiDB-lite"/>
    </source>
</evidence>
<evidence type="ECO:0000313" key="4">
    <source>
        <dbReference type="Proteomes" id="UP000189229"/>
    </source>
</evidence>
<gene>
    <name evidence="3" type="ORF">BZL30_2342</name>
</gene>
<proteinExistence type="predicted"/>
<reference evidence="3 4" key="1">
    <citation type="submission" date="2017-02" db="EMBL/GenBank/DDBJ databases">
        <title>Complete genome sequences of Mycobacterium kansasii strains isolated from rhesus macaques.</title>
        <authorList>
            <person name="Panda A."/>
            <person name="Nagaraj S."/>
            <person name="Zhao X."/>
            <person name="Tettelin H."/>
            <person name="Detolla L.J."/>
        </authorList>
    </citation>
    <scope>NUCLEOTIDE SEQUENCE [LARGE SCALE GENOMIC DNA]</scope>
    <source>
        <strain evidence="3 4">11-3813</strain>
    </source>
</reference>
<dbReference type="Pfam" id="PF08659">
    <property type="entry name" value="KR"/>
    <property type="match status" value="1"/>
</dbReference>
<dbReference type="InterPro" id="IPR036291">
    <property type="entry name" value="NAD(P)-bd_dom_sf"/>
</dbReference>
<name>A0A1V3XGT4_MYCKA</name>